<dbReference type="Pfam" id="PF00169">
    <property type="entry name" value="PH"/>
    <property type="match status" value="1"/>
</dbReference>
<feature type="compositionally biased region" description="Basic and acidic residues" evidence="3">
    <location>
        <begin position="301"/>
        <end position="320"/>
    </location>
</feature>
<feature type="compositionally biased region" description="Polar residues" evidence="3">
    <location>
        <begin position="1540"/>
        <end position="1549"/>
    </location>
</feature>
<feature type="compositionally biased region" description="Basic and acidic residues" evidence="3">
    <location>
        <begin position="83"/>
        <end position="93"/>
    </location>
</feature>
<dbReference type="InterPro" id="IPR011993">
    <property type="entry name" value="PH-like_dom_sf"/>
</dbReference>
<organism evidence="5 6">
    <name type="scientific">Neohortaea acidophila</name>
    <dbReference type="NCBI Taxonomy" id="245834"/>
    <lineage>
        <taxon>Eukaryota</taxon>
        <taxon>Fungi</taxon>
        <taxon>Dikarya</taxon>
        <taxon>Ascomycota</taxon>
        <taxon>Pezizomycotina</taxon>
        <taxon>Dothideomycetes</taxon>
        <taxon>Dothideomycetidae</taxon>
        <taxon>Mycosphaerellales</taxon>
        <taxon>Teratosphaeriaceae</taxon>
        <taxon>Neohortaea</taxon>
    </lineage>
</organism>
<feature type="region of interest" description="Disordered" evidence="3">
    <location>
        <begin position="500"/>
        <end position="589"/>
    </location>
</feature>
<feature type="compositionally biased region" description="Low complexity" evidence="3">
    <location>
        <begin position="1550"/>
        <end position="1569"/>
    </location>
</feature>
<dbReference type="FunFam" id="2.30.29.30:FF:000311">
    <property type="entry name" value="GTP binding protein (Bud4)"/>
    <property type="match status" value="1"/>
</dbReference>
<dbReference type="InterPro" id="IPR052007">
    <property type="entry name" value="Bud4"/>
</dbReference>
<feature type="compositionally biased region" description="Polar residues" evidence="3">
    <location>
        <begin position="170"/>
        <end position="179"/>
    </location>
</feature>
<keyword evidence="1" id="KW-0132">Cell division</keyword>
<feature type="compositionally biased region" description="Basic and acidic residues" evidence="3">
    <location>
        <begin position="1216"/>
        <end position="1232"/>
    </location>
</feature>
<feature type="region of interest" description="Disordered" evidence="3">
    <location>
        <begin position="1176"/>
        <end position="1232"/>
    </location>
</feature>
<evidence type="ECO:0000313" key="5">
    <source>
        <dbReference type="EMBL" id="KAF2481747.1"/>
    </source>
</evidence>
<feature type="region of interest" description="Disordered" evidence="3">
    <location>
        <begin position="1"/>
        <end position="421"/>
    </location>
</feature>
<dbReference type="PROSITE" id="PS50003">
    <property type="entry name" value="PH_DOMAIN"/>
    <property type="match status" value="1"/>
</dbReference>
<dbReference type="SUPFAM" id="SSF50729">
    <property type="entry name" value="PH domain-like"/>
    <property type="match status" value="1"/>
</dbReference>
<feature type="compositionally biased region" description="Low complexity" evidence="3">
    <location>
        <begin position="1576"/>
        <end position="1589"/>
    </location>
</feature>
<dbReference type="Proteomes" id="UP000799767">
    <property type="component" value="Unassembled WGS sequence"/>
</dbReference>
<dbReference type="PANTHER" id="PTHR36100:SF1">
    <property type="entry name" value="BUD SITE SELECTION PROTEIN 4"/>
    <property type="match status" value="1"/>
</dbReference>
<dbReference type="EMBL" id="MU001637">
    <property type="protein sequence ID" value="KAF2481747.1"/>
    <property type="molecule type" value="Genomic_DNA"/>
</dbReference>
<sequence length="1604" mass="175543">MGSVPPLRINKNTTPGSSPVKMLGQATSRPLAEIGSTERRRNSPSYIQATKKMIVTTESSPYTENSSPPSFAKPSPRGFWANRDTKSPSRFDSENSPAADASPVFASPKRRPSVERLMQSSPVRKSHIFALESKDAYDPSTLPKVERPAPRPLSQSVANNTFARFDSQMKENTPLSSPQRFGHRRNQSQTELPVLTPSKSPGIAALSASLEGEQQSPLSPTKSSLARNSKFGGYSQPAVEDDWSDGGRATTPRALNMQRKSVTFHHDPPVVNEYEEQTPEPSLSIASDREGSWESDDLDDRDIHYDRGSSADVEHHREDSFDADLENSDKTPVVLPEDWSRMSPDEARTDLADQKDDVFEDHARSNSNGRVASDGEARPLPPLPAFMQRERSGSDLLASAAERASNAVRGPPSPPKRASCSKDDILQMIAKSSPATQKPSQEDEEGHEALIVTNLDTGEKVQVEVHEAAVEEDSVIADLADFAKAPPRISRESILRSVRNSKYDFEDFDDEDDADESQINLDDADILRPSIAELARMDPDQPIPSRESSREISVSYPLAHGSTTHQPPASDVPIKEEPTEDNDIDMSSIPASIVGGLDRQSSVLHHRAASLSGDEDEADTASRYSSLDPPDAESSMIHTRREIVEHEDGKETLTDAMELLTVKDYSARVQAKQGTRADDFLGLPAYLSMDDFDFGMKDYITPSPPSGTTTSKKAEEQQLFVQTMPQLQPPLEFKTRDAVSTAWSPRAEPEVSPPSTPDAVIKHDDGIVSPLDGLNGFASMHVPRESPVPERVASIKTPGGKLKARPSATPADLAGMAEQRRMVSEEPPVPAVPSVYQTMEDTTIGAEDDASSSVYSNDEVVEALKQPVEQSEKPARRKNRKSGGRMDLSLLDTSTFSLGGGDDGLGLDEDFDRISEAQKVSSAPFPPPAHARFDPQRSMLPQAQSVVSYGTPISPYRPHPYSSAGTDLYTRTQKGYLMRENTKVVIATTRDFSGDSNGTAESGSTIRGSDNAHQPQSPTSETPKASRTAKKDNSSPRKASAEQFLKTEPWNGKVRRKSVRLASAQQAAHLTDVAPPLPGQESALGVVDEDYAAGSSNLEDDVGEGVERGRLFVKVVGVNDLALPLPRNDRVYFQLTLDNGLHCVTTSSLELGTSAPIGQEFELVVLNDLEFQLTLTTKLPPPPPVQTPPSSSGWPTKSPTKQKTSGFARFLSSPKKRAEKERQEREAAEAEERRLQEDFYRKRASVAPTAWDLLRDLVNESDGSFARAYVNLKAHEKQCFGRQLTVDVPCYNEWALEKDVQVVNSVRNKRGTLSGPVRLPPYVIGQLRLQLLYVPKPKGATDDDMPKSMSAAVREMKKAGESSEVVHEGHLSQQGGDCTHWRRRFFRLQGSKLTAYHEHTQQKRAVINLTRASRLVDGKRMLTADPSPAKAGKGRRKSAFAEEDEAYQYVEEGFRMRFANGETIDFYAESREKKDEWMLMLSKVIGKPDGGARPSTWTDLVLVRERATGGARSESAVDSSSPVKEAAAPEVKDFAASRPPTAQKQPSAIPTSSRSVPTSPTKGPPLRSAPMPPAAAAPATRPRTPPMSARKGHRSRDAVKSMIF</sequence>
<evidence type="ECO:0000313" key="6">
    <source>
        <dbReference type="Proteomes" id="UP000799767"/>
    </source>
</evidence>
<feature type="compositionally biased region" description="Polar residues" evidence="3">
    <location>
        <begin position="212"/>
        <end position="227"/>
    </location>
</feature>
<dbReference type="RefSeq" id="XP_033588317.1">
    <property type="nucleotide sequence ID" value="XM_033735528.1"/>
</dbReference>
<dbReference type="Gene3D" id="2.30.29.30">
    <property type="entry name" value="Pleckstrin-homology domain (PH domain)/Phosphotyrosine-binding domain (PTB)"/>
    <property type="match status" value="1"/>
</dbReference>
<dbReference type="OrthoDB" id="2123378at2759"/>
<protein>
    <recommendedName>
        <fullName evidence="4">PH domain-containing protein</fullName>
    </recommendedName>
</protein>
<feature type="compositionally biased region" description="Basic and acidic residues" evidence="3">
    <location>
        <begin position="338"/>
        <end position="364"/>
    </location>
</feature>
<name>A0A6A6PRB3_9PEZI</name>
<keyword evidence="6" id="KW-1185">Reference proteome</keyword>
<feature type="region of interest" description="Disordered" evidence="3">
    <location>
        <begin position="989"/>
        <end position="1049"/>
    </location>
</feature>
<dbReference type="InterPro" id="IPR012966">
    <property type="entry name" value="AHD"/>
</dbReference>
<evidence type="ECO:0000256" key="3">
    <source>
        <dbReference type="SAM" id="MobiDB-lite"/>
    </source>
</evidence>
<proteinExistence type="predicted"/>
<dbReference type="GO" id="GO:0005525">
    <property type="term" value="F:GTP binding"/>
    <property type="evidence" value="ECO:0007669"/>
    <property type="project" value="TreeGrafter"/>
</dbReference>
<dbReference type="PANTHER" id="PTHR36100">
    <property type="entry name" value="BUD SITE SELECTION PROTEIN 4"/>
    <property type="match status" value="1"/>
</dbReference>
<feature type="region of interest" description="Disordered" evidence="3">
    <location>
        <begin position="603"/>
        <end position="638"/>
    </location>
</feature>
<feature type="compositionally biased region" description="Polar residues" evidence="3">
    <location>
        <begin position="990"/>
        <end position="1025"/>
    </location>
</feature>
<feature type="compositionally biased region" description="Acidic residues" evidence="3">
    <location>
        <begin position="506"/>
        <end position="516"/>
    </location>
</feature>
<feature type="compositionally biased region" description="Polar residues" evidence="3">
    <location>
        <begin position="56"/>
        <end position="69"/>
    </location>
</feature>
<feature type="domain" description="PH" evidence="4">
    <location>
        <begin position="1364"/>
        <end position="1486"/>
    </location>
</feature>
<gene>
    <name evidence="5" type="ORF">BDY17DRAFT_311407</name>
</gene>
<dbReference type="CDD" id="cd13278">
    <property type="entry name" value="PH_Bud4"/>
    <property type="match status" value="1"/>
</dbReference>
<dbReference type="InterPro" id="IPR001849">
    <property type="entry name" value="PH_domain"/>
</dbReference>
<feature type="region of interest" description="Disordered" evidence="3">
    <location>
        <begin position="1508"/>
        <end position="1604"/>
    </location>
</feature>
<feature type="region of interest" description="Disordered" evidence="3">
    <location>
        <begin position="1419"/>
        <end position="1438"/>
    </location>
</feature>
<feature type="compositionally biased region" description="Basic and acidic residues" evidence="3">
    <location>
        <begin position="1595"/>
        <end position="1604"/>
    </location>
</feature>
<keyword evidence="2" id="KW-0131">Cell cycle</keyword>
<feature type="compositionally biased region" description="Polar residues" evidence="3">
    <location>
        <begin position="1193"/>
        <end position="1205"/>
    </location>
</feature>
<evidence type="ECO:0000259" key="4">
    <source>
        <dbReference type="PROSITE" id="PS50003"/>
    </source>
</evidence>
<dbReference type="GeneID" id="54476530"/>
<accession>A0A6A6PRB3</accession>
<dbReference type="SMART" id="SM00233">
    <property type="entry name" value="PH"/>
    <property type="match status" value="1"/>
</dbReference>
<reference evidence="5" key="1">
    <citation type="journal article" date="2020" name="Stud. Mycol.">
        <title>101 Dothideomycetes genomes: a test case for predicting lifestyles and emergence of pathogens.</title>
        <authorList>
            <person name="Haridas S."/>
            <person name="Albert R."/>
            <person name="Binder M."/>
            <person name="Bloem J."/>
            <person name="Labutti K."/>
            <person name="Salamov A."/>
            <person name="Andreopoulos B."/>
            <person name="Baker S."/>
            <person name="Barry K."/>
            <person name="Bills G."/>
            <person name="Bluhm B."/>
            <person name="Cannon C."/>
            <person name="Castanera R."/>
            <person name="Culley D."/>
            <person name="Daum C."/>
            <person name="Ezra D."/>
            <person name="Gonzalez J."/>
            <person name="Henrissat B."/>
            <person name="Kuo A."/>
            <person name="Liang C."/>
            <person name="Lipzen A."/>
            <person name="Lutzoni F."/>
            <person name="Magnuson J."/>
            <person name="Mondo S."/>
            <person name="Nolan M."/>
            <person name="Ohm R."/>
            <person name="Pangilinan J."/>
            <person name="Park H.-J."/>
            <person name="Ramirez L."/>
            <person name="Alfaro M."/>
            <person name="Sun H."/>
            <person name="Tritt A."/>
            <person name="Yoshinaga Y."/>
            <person name="Zwiers L.-H."/>
            <person name="Turgeon B."/>
            <person name="Goodwin S."/>
            <person name="Spatafora J."/>
            <person name="Crous P."/>
            <person name="Grigoriev I."/>
        </authorList>
    </citation>
    <scope>NUCLEOTIDE SEQUENCE</scope>
    <source>
        <strain evidence="5">CBS 113389</strain>
    </source>
</reference>
<evidence type="ECO:0000256" key="2">
    <source>
        <dbReference type="ARBA" id="ARBA00023306"/>
    </source>
</evidence>
<dbReference type="Pfam" id="PF08174">
    <property type="entry name" value="Anillin"/>
    <property type="match status" value="1"/>
</dbReference>
<dbReference type="GO" id="GO:0051301">
    <property type="term" value="P:cell division"/>
    <property type="evidence" value="ECO:0007669"/>
    <property type="project" value="UniProtKB-KW"/>
</dbReference>
<feature type="region of interest" description="Disordered" evidence="3">
    <location>
        <begin position="864"/>
        <end position="888"/>
    </location>
</feature>
<evidence type="ECO:0000256" key="1">
    <source>
        <dbReference type="ARBA" id="ARBA00022618"/>
    </source>
</evidence>
<feature type="compositionally biased region" description="Polar residues" evidence="3">
    <location>
        <begin position="153"/>
        <end position="162"/>
    </location>
</feature>